<dbReference type="InterPro" id="IPR006626">
    <property type="entry name" value="PbH1"/>
</dbReference>
<dbReference type="PANTHER" id="PTHR11319">
    <property type="entry name" value="G PROTEIN-COUPLED RECEPTOR-RELATED"/>
    <property type="match status" value="1"/>
</dbReference>
<dbReference type="Pfam" id="PF05048">
    <property type="entry name" value="NosD"/>
    <property type="match status" value="1"/>
</dbReference>
<gene>
    <name evidence="4" type="ORF">AMJ82_10510</name>
</gene>
<accession>A0A0S8G3G7</accession>
<dbReference type="SUPFAM" id="SSF51126">
    <property type="entry name" value="Pectin lyase-like"/>
    <property type="match status" value="2"/>
</dbReference>
<name>A0A0S8G3G7_UNCT6</name>
<organism evidence="4 5">
    <name type="scientific">candidate division TA06 bacterium SM23_40</name>
    <dbReference type="NCBI Taxonomy" id="1703774"/>
    <lineage>
        <taxon>Bacteria</taxon>
        <taxon>Bacteria division TA06</taxon>
    </lineage>
</organism>
<dbReference type="EMBL" id="LJUI01000123">
    <property type="protein sequence ID" value="KPK67510.1"/>
    <property type="molecule type" value="Genomic_DNA"/>
</dbReference>
<feature type="domain" description="Periplasmic copper-binding protein NosD beta helix" evidence="3">
    <location>
        <begin position="201"/>
        <end position="406"/>
    </location>
</feature>
<proteinExistence type="predicted"/>
<keyword evidence="2" id="KW-0732">Signal</keyword>
<evidence type="ECO:0000313" key="4">
    <source>
        <dbReference type="EMBL" id="KPK67510.1"/>
    </source>
</evidence>
<feature type="chain" id="PRO_5006646649" description="Periplasmic copper-binding protein NosD beta helix domain-containing protein" evidence="2">
    <location>
        <begin position="23"/>
        <end position="567"/>
    </location>
</feature>
<evidence type="ECO:0000259" key="3">
    <source>
        <dbReference type="Pfam" id="PF05048"/>
    </source>
</evidence>
<dbReference type="InterPro" id="IPR007742">
    <property type="entry name" value="NosD_dom"/>
</dbReference>
<dbReference type="SMART" id="SM00710">
    <property type="entry name" value="PbH1"/>
    <property type="match status" value="7"/>
</dbReference>
<dbReference type="PANTHER" id="PTHR11319:SF35">
    <property type="entry name" value="OUTER MEMBRANE PROTEIN PMPC-RELATED"/>
    <property type="match status" value="1"/>
</dbReference>
<dbReference type="Proteomes" id="UP000051717">
    <property type="component" value="Unassembled WGS sequence"/>
</dbReference>
<evidence type="ECO:0000256" key="1">
    <source>
        <dbReference type="SAM" id="MobiDB-lite"/>
    </source>
</evidence>
<dbReference type="InterPro" id="IPR011050">
    <property type="entry name" value="Pectin_lyase_fold/virulence"/>
</dbReference>
<protein>
    <recommendedName>
        <fullName evidence="3">Periplasmic copper-binding protein NosD beta helix domain-containing protein</fullName>
    </recommendedName>
</protein>
<dbReference type="AlphaFoldDB" id="A0A0S8G3G7"/>
<sequence length="567" mass="58906">MRTLTVFACGALMFGWAAGAEATTWYVPSQCPNIQAGIDSAAAGDTVLVADGTYTGDGNRNIDFLGKAILVTSENGPAVTIIDCESVDRAFFFQNDEDSSSVLRGFTITNGNASYGGAIRCDFGSSPTIEGNTITGNYSTDGGGGIYLEYGSPTIVDNAIAGNTSLWHGGGIHSYDASPRILGNTIQSNSADDPTWECYGGGIYCEYGSPVIVGNTITENTVDYLGGGIYCDGVSGIIRGNVITLNVADNLDDDCYGGGIYEEDSPSLLIEYNTIMGNVADWCGSGIASYSSSSTIEDNTIIGNIDTDFGGGIYCEFSNPTIRGNTVAGNCGYYGGGIYCGASSPLVEGNLVSGNESGYGGGVFCDFGSDPSFAGNTIAENLATHDGGGMYCYWSEPTVVNCIFWGDSAGSGNGQEVYLDWDSVINIDYSDIQGGSPGVYVVPGCTLYWGVGNINSNPLFVTGPLGDYYLSQIAAGQGTDSPCVDAGDPGSAVPAGGTTRTDRVADALPVDMGYHYPTNRPPDLVDQPDTTVAENEYLTFTLEVSDPEGDSISFSSPDLPGGATLKR</sequence>
<feature type="region of interest" description="Disordered" evidence="1">
    <location>
        <begin position="546"/>
        <end position="567"/>
    </location>
</feature>
<reference evidence="4 5" key="1">
    <citation type="journal article" date="2015" name="Microbiome">
        <title>Genomic resolution of linkages in carbon, nitrogen, and sulfur cycling among widespread estuary sediment bacteria.</title>
        <authorList>
            <person name="Baker B.J."/>
            <person name="Lazar C.S."/>
            <person name="Teske A.P."/>
            <person name="Dick G.J."/>
        </authorList>
    </citation>
    <scope>NUCLEOTIDE SEQUENCE [LARGE SCALE GENOMIC DNA]</scope>
    <source>
        <strain evidence="4">SM23_40</strain>
    </source>
</reference>
<evidence type="ECO:0000313" key="5">
    <source>
        <dbReference type="Proteomes" id="UP000051717"/>
    </source>
</evidence>
<feature type="signal peptide" evidence="2">
    <location>
        <begin position="1"/>
        <end position="22"/>
    </location>
</feature>
<evidence type="ECO:0000256" key="2">
    <source>
        <dbReference type="SAM" id="SignalP"/>
    </source>
</evidence>
<dbReference type="Gene3D" id="2.160.20.10">
    <property type="entry name" value="Single-stranded right-handed beta-helix, Pectin lyase-like"/>
    <property type="match status" value="1"/>
</dbReference>
<comment type="caution">
    <text evidence="4">The sequence shown here is derived from an EMBL/GenBank/DDBJ whole genome shotgun (WGS) entry which is preliminary data.</text>
</comment>
<dbReference type="InterPro" id="IPR012334">
    <property type="entry name" value="Pectin_lyas_fold"/>
</dbReference>